<organism evidence="1 2">
    <name type="scientific">Anoxybacterium hadale</name>
    <dbReference type="NCBI Taxonomy" id="3408580"/>
    <lineage>
        <taxon>Bacteria</taxon>
        <taxon>Bacillati</taxon>
        <taxon>Bacillota</taxon>
        <taxon>Clostridia</taxon>
        <taxon>Peptostreptococcales</taxon>
        <taxon>Anaerovoracaceae</taxon>
        <taxon>Anoxybacterium</taxon>
    </lineage>
</organism>
<name>A0ACD1A711_9FIRM</name>
<proteinExistence type="predicted"/>
<reference evidence="1" key="1">
    <citation type="submission" date="2019-08" db="EMBL/GenBank/DDBJ databases">
        <title>Genome sequence of Clostridiales bacterium MT110.</title>
        <authorList>
            <person name="Cao J."/>
        </authorList>
    </citation>
    <scope>NUCLEOTIDE SEQUENCE</scope>
    <source>
        <strain evidence="1">MT110</strain>
    </source>
</reference>
<dbReference type="Proteomes" id="UP000594014">
    <property type="component" value="Chromosome"/>
</dbReference>
<dbReference type="EMBL" id="CP042469">
    <property type="protein sequence ID" value="QOX62176.1"/>
    <property type="molecule type" value="Genomic_DNA"/>
</dbReference>
<evidence type="ECO:0000313" key="1">
    <source>
        <dbReference type="EMBL" id="QOX62176.1"/>
    </source>
</evidence>
<dbReference type="EC" id="1.8.1.4" evidence="1"/>
<accession>A0ACD1A711</accession>
<gene>
    <name evidence="1" type="primary">lpdA</name>
    <name evidence="1" type="ORF">FRZ06_01825</name>
</gene>
<sequence length="576" mass="60804">MAEVIIMPKLGFNMDEGKLVQWYKKEGDHIGKGEALFSIETDKTSIDIEATGDGVVRKLFLKEGEAVPVTLPIAIIAGAGEDIDALVKEALEKLGKEESTSSSAQTVASAQASGAAPAAAAKDFDIIVIGGGPGGYVAAIKAAQLGKRTAVVEKDQYGGVCMNRGCIPTKTLLRSAESLKEIKESDQFGVVGLDLTNLQLDMTKVQKRKAGIVGQLVGGINGLFRKNGVTPISGEGIIKDKNTVSVGGKEYTADFIIIATGSGIKSLPVPIDSGMEVLTSNEALDLAEIPADITIIGGGVIGVEFAYFFASIGTKVTVVEFLDRILPMVDEEITKQVTSMLEQMGVKVYTSARVTEISKAAVLFEKDGSVEQAAASKVLMAVGRGPDLGGIDCEALGIRTERGAIVTDSNMRTSVENIYAVGDVNGKAMLAHTASAEGIIAAENICGHHKEMVYDRIPSAIYIQPEVACVGLTEVQAREKYGDVKIGRFPLVGNGKAKVAGDDRGMIKVITEPKYQEIVGVHIFGIHATDLIAEAAVAMNLEATAEEVAMSIHPHPTISEIYHEAFHAAIDKAIHI</sequence>
<keyword evidence="2" id="KW-1185">Reference proteome</keyword>
<evidence type="ECO:0000313" key="2">
    <source>
        <dbReference type="Proteomes" id="UP000594014"/>
    </source>
</evidence>
<protein>
    <submittedName>
        <fullName evidence="1">Dihydrolipoyl dehydrogenase</fullName>
        <ecNumber evidence="1">1.8.1.4</ecNumber>
    </submittedName>
</protein>
<keyword evidence="1" id="KW-0560">Oxidoreductase</keyword>